<dbReference type="FunFam" id="3.30.300.20:FF:000002">
    <property type="entry name" value="Transcription termination/antitermination protein NusA"/>
    <property type="match status" value="1"/>
</dbReference>
<dbReference type="SUPFAM" id="SSF69705">
    <property type="entry name" value="Transcription factor NusA, N-terminal domain"/>
    <property type="match status" value="1"/>
</dbReference>
<dbReference type="Pfam" id="PF00575">
    <property type="entry name" value="S1"/>
    <property type="match status" value="1"/>
</dbReference>
<dbReference type="PANTHER" id="PTHR22648">
    <property type="entry name" value="TRANSCRIPTION TERMINATION FACTOR NUSA"/>
    <property type="match status" value="1"/>
</dbReference>
<keyword evidence="2 7" id="KW-0963">Cytoplasm</keyword>
<dbReference type="InterPro" id="IPR003029">
    <property type="entry name" value="S1_domain"/>
</dbReference>
<evidence type="ECO:0000256" key="7">
    <source>
        <dbReference type="HAMAP-Rule" id="MF_00945"/>
    </source>
</evidence>
<dbReference type="GO" id="GO:0003723">
    <property type="term" value="F:RNA binding"/>
    <property type="evidence" value="ECO:0007669"/>
    <property type="project" value="UniProtKB-UniRule"/>
</dbReference>
<evidence type="ECO:0000313" key="9">
    <source>
        <dbReference type="EMBL" id="HGK23055.1"/>
    </source>
</evidence>
<dbReference type="Gene3D" id="3.30.1480.10">
    <property type="entry name" value="NusA, N-terminal domain"/>
    <property type="match status" value="1"/>
</dbReference>
<comment type="caution">
    <text evidence="9">The sequence shown here is derived from an EMBL/GenBank/DDBJ whole genome shotgun (WGS) entry which is preliminary data.</text>
</comment>
<dbReference type="CDD" id="cd04455">
    <property type="entry name" value="S1_NusA"/>
    <property type="match status" value="1"/>
</dbReference>
<dbReference type="GO" id="GO:0003700">
    <property type="term" value="F:DNA-binding transcription factor activity"/>
    <property type="evidence" value="ECO:0007669"/>
    <property type="project" value="InterPro"/>
</dbReference>
<reference evidence="9" key="1">
    <citation type="journal article" date="2020" name="mSystems">
        <title>Genome- and Community-Level Interaction Insights into Carbon Utilization and Element Cycling Functions of Hydrothermarchaeota in Hydrothermal Sediment.</title>
        <authorList>
            <person name="Zhou Z."/>
            <person name="Liu Y."/>
            <person name="Xu W."/>
            <person name="Pan J."/>
            <person name="Luo Z.H."/>
            <person name="Li M."/>
        </authorList>
    </citation>
    <scope>NUCLEOTIDE SEQUENCE [LARGE SCALE GENOMIC DNA]</scope>
    <source>
        <strain evidence="9">SpSt-70</strain>
    </source>
</reference>
<dbReference type="InterPro" id="IPR036555">
    <property type="entry name" value="NusA_N_sf"/>
</dbReference>
<evidence type="ECO:0000259" key="8">
    <source>
        <dbReference type="PROSITE" id="PS50126"/>
    </source>
</evidence>
<dbReference type="FunFam" id="2.40.50.140:FF:000058">
    <property type="entry name" value="Transcription termination/antitermination protein NusA"/>
    <property type="match status" value="1"/>
</dbReference>
<organism evidence="9">
    <name type="scientific">Dictyoglomus thermophilum</name>
    <dbReference type="NCBI Taxonomy" id="14"/>
    <lineage>
        <taxon>Bacteria</taxon>
        <taxon>Pseudomonadati</taxon>
        <taxon>Dictyoglomota</taxon>
        <taxon>Dictyoglomia</taxon>
        <taxon>Dictyoglomales</taxon>
        <taxon>Dictyoglomaceae</taxon>
        <taxon>Dictyoglomus</taxon>
    </lineage>
</organism>
<evidence type="ECO:0000256" key="5">
    <source>
        <dbReference type="ARBA" id="ARBA00023015"/>
    </source>
</evidence>
<dbReference type="AlphaFoldDB" id="A0A7V3ZHU5"/>
<proteinExistence type="inferred from homology"/>
<evidence type="ECO:0000256" key="2">
    <source>
        <dbReference type="ARBA" id="ARBA00022490"/>
    </source>
</evidence>
<keyword evidence="6 7" id="KW-0804">Transcription</keyword>
<dbReference type="FunFam" id="3.30.300.20:FF:000005">
    <property type="entry name" value="Transcription termination/antitermination protein NusA"/>
    <property type="match status" value="1"/>
</dbReference>
<comment type="subcellular location">
    <subcellularLocation>
        <location evidence="7">Cytoplasm</location>
    </subcellularLocation>
</comment>
<dbReference type="PROSITE" id="PS50084">
    <property type="entry name" value="KH_TYPE_1"/>
    <property type="match status" value="1"/>
</dbReference>
<keyword evidence="1 7" id="KW-0806">Transcription termination</keyword>
<evidence type="ECO:0000256" key="4">
    <source>
        <dbReference type="ARBA" id="ARBA00022884"/>
    </source>
</evidence>
<keyword evidence="4 7" id="KW-0694">RNA-binding</keyword>
<dbReference type="InterPro" id="IPR010213">
    <property type="entry name" value="TF_NusA"/>
</dbReference>
<dbReference type="SMART" id="SM00316">
    <property type="entry name" value="S1"/>
    <property type="match status" value="1"/>
</dbReference>
<dbReference type="InterPro" id="IPR009019">
    <property type="entry name" value="KH_sf_prok-type"/>
</dbReference>
<dbReference type="InterPro" id="IPR004087">
    <property type="entry name" value="KH_dom"/>
</dbReference>
<dbReference type="SUPFAM" id="SSF50249">
    <property type="entry name" value="Nucleic acid-binding proteins"/>
    <property type="match status" value="1"/>
</dbReference>
<protein>
    <recommendedName>
        <fullName evidence="7">Transcription termination/antitermination protein NusA</fullName>
    </recommendedName>
</protein>
<dbReference type="Pfam" id="PF26594">
    <property type="entry name" value="KH_NusA_2nd"/>
    <property type="match status" value="1"/>
</dbReference>
<dbReference type="Gene3D" id="2.40.50.140">
    <property type="entry name" value="Nucleic acid-binding proteins"/>
    <property type="match status" value="1"/>
</dbReference>
<evidence type="ECO:0000256" key="3">
    <source>
        <dbReference type="ARBA" id="ARBA00022814"/>
    </source>
</evidence>
<dbReference type="NCBIfam" id="TIGR01953">
    <property type="entry name" value="NusA"/>
    <property type="match status" value="1"/>
</dbReference>
<dbReference type="FunFam" id="3.30.1480.10:FF:000002">
    <property type="entry name" value="Transcription termination/antitermination protein NusA"/>
    <property type="match status" value="1"/>
</dbReference>
<evidence type="ECO:0000256" key="6">
    <source>
        <dbReference type="ARBA" id="ARBA00023163"/>
    </source>
</evidence>
<dbReference type="CDD" id="cd02134">
    <property type="entry name" value="KH-II_NusA_rpt1"/>
    <property type="match status" value="1"/>
</dbReference>
<dbReference type="GO" id="GO:0006353">
    <property type="term" value="P:DNA-templated transcription termination"/>
    <property type="evidence" value="ECO:0007669"/>
    <property type="project" value="UniProtKB-UniRule"/>
</dbReference>
<dbReference type="PROSITE" id="PS50126">
    <property type="entry name" value="S1"/>
    <property type="match status" value="1"/>
</dbReference>
<dbReference type="GO" id="GO:0005829">
    <property type="term" value="C:cytosol"/>
    <property type="evidence" value="ECO:0007669"/>
    <property type="project" value="TreeGrafter"/>
</dbReference>
<dbReference type="InterPro" id="IPR025249">
    <property type="entry name" value="TF_NusA_KH_1st"/>
</dbReference>
<keyword evidence="5 7" id="KW-0805">Transcription regulation</keyword>
<sequence length="364" mass="41504">MKLGEDFWVVLEQIITEKKLDKNVVLEALRKALLSAFKKAYGTSKGARVEINFNKQEISIFVVKKVVEKVNDNISEISLEEAKSLKPDAKLGDEIEIEIEPQEFGRIAVQVAKQVIMQSLKEAERRILYEKYKAKEGELVNGTVVRIEKGNVYVRFPDIEAVLPVKEQIPGEEYWIGRRLRAYLLEVRKTTKDPLVILSRSHPGFLKRLFELEVPEIREGTVEIVSIAREPGMRSKVAVYSHLPEVDPIGACVGYKGVRIQNIINELNGEKIDIVLWSKDPAEFVARSLSPAKPISVEIREEEHKAIVIVPPDQFSLAIGKDGQNVRLAVKLTSWRIDVRTPEQYVKEKEEKEKEKEKVVEKSE</sequence>
<dbReference type="InterPro" id="IPR058582">
    <property type="entry name" value="KH_NusA_2nd"/>
</dbReference>
<dbReference type="PANTHER" id="PTHR22648:SF0">
    <property type="entry name" value="TRANSCRIPTION TERMINATION_ANTITERMINATION PROTEIN NUSA"/>
    <property type="match status" value="1"/>
</dbReference>
<name>A0A7V3ZHU5_DICTH</name>
<gene>
    <name evidence="7 9" type="primary">nusA</name>
    <name evidence="9" type="ORF">ENU78_01165</name>
</gene>
<dbReference type="Pfam" id="PF13184">
    <property type="entry name" value="KH_NusA_1st"/>
    <property type="match status" value="1"/>
</dbReference>
<dbReference type="EMBL" id="DTDV01000005">
    <property type="protein sequence ID" value="HGK23055.1"/>
    <property type="molecule type" value="Genomic_DNA"/>
</dbReference>
<dbReference type="SUPFAM" id="SSF54814">
    <property type="entry name" value="Prokaryotic type KH domain (KH-domain type II)"/>
    <property type="match status" value="2"/>
</dbReference>
<dbReference type="InterPro" id="IPR030842">
    <property type="entry name" value="TF_NusA_bacterial"/>
</dbReference>
<dbReference type="RefSeq" id="WP_149123131.1">
    <property type="nucleotide sequence ID" value="NZ_VTFL01000005.1"/>
</dbReference>
<comment type="similarity">
    <text evidence="7">Belongs to the NusA family.</text>
</comment>
<keyword evidence="3 7" id="KW-0889">Transcription antitermination</keyword>
<comment type="subunit">
    <text evidence="7">Monomer. Binds directly to the core enzyme of the DNA-dependent RNA polymerase and to nascent RNA.</text>
</comment>
<dbReference type="InterPro" id="IPR013735">
    <property type="entry name" value="TF_NusA_N"/>
</dbReference>
<dbReference type="Pfam" id="PF08529">
    <property type="entry name" value="NusA_N"/>
    <property type="match status" value="1"/>
</dbReference>
<dbReference type="GO" id="GO:0031564">
    <property type="term" value="P:transcription antitermination"/>
    <property type="evidence" value="ECO:0007669"/>
    <property type="project" value="UniProtKB-UniRule"/>
</dbReference>
<evidence type="ECO:0000256" key="1">
    <source>
        <dbReference type="ARBA" id="ARBA00022472"/>
    </source>
</evidence>
<dbReference type="HAMAP" id="MF_00945_B">
    <property type="entry name" value="NusA_B"/>
    <property type="match status" value="1"/>
</dbReference>
<dbReference type="Gene3D" id="3.30.300.20">
    <property type="match status" value="2"/>
</dbReference>
<dbReference type="CDD" id="cd22529">
    <property type="entry name" value="KH-II_NusA_rpt2"/>
    <property type="match status" value="1"/>
</dbReference>
<accession>A0A7V3ZHU5</accession>
<dbReference type="InterPro" id="IPR015946">
    <property type="entry name" value="KH_dom-like_a/b"/>
</dbReference>
<feature type="domain" description="S1 motif" evidence="8">
    <location>
        <begin position="137"/>
        <end position="201"/>
    </location>
</feature>
<comment type="function">
    <text evidence="7">Participates in both transcription termination and antitermination.</text>
</comment>
<dbReference type="InterPro" id="IPR012340">
    <property type="entry name" value="NA-bd_OB-fold"/>
</dbReference>
<dbReference type="SMART" id="SM00322">
    <property type="entry name" value="KH"/>
    <property type="match status" value="2"/>
</dbReference>